<name>A0A811RH53_9POAL</name>
<feature type="region of interest" description="Disordered" evidence="1">
    <location>
        <begin position="1"/>
        <end position="30"/>
    </location>
</feature>
<protein>
    <submittedName>
        <fullName evidence="2">Uncharacterized protein</fullName>
    </submittedName>
</protein>
<proteinExistence type="predicted"/>
<feature type="compositionally biased region" description="Low complexity" evidence="1">
    <location>
        <begin position="21"/>
        <end position="30"/>
    </location>
</feature>
<reference evidence="2" key="1">
    <citation type="submission" date="2020-10" db="EMBL/GenBank/DDBJ databases">
        <authorList>
            <person name="Han B."/>
            <person name="Lu T."/>
            <person name="Zhao Q."/>
            <person name="Huang X."/>
            <person name="Zhao Y."/>
        </authorList>
    </citation>
    <scope>NUCLEOTIDE SEQUENCE</scope>
</reference>
<accession>A0A811RH53</accession>
<dbReference type="Proteomes" id="UP000604825">
    <property type="component" value="Unassembled WGS sequence"/>
</dbReference>
<organism evidence="2 3">
    <name type="scientific">Miscanthus lutarioriparius</name>
    <dbReference type="NCBI Taxonomy" id="422564"/>
    <lineage>
        <taxon>Eukaryota</taxon>
        <taxon>Viridiplantae</taxon>
        <taxon>Streptophyta</taxon>
        <taxon>Embryophyta</taxon>
        <taxon>Tracheophyta</taxon>
        <taxon>Spermatophyta</taxon>
        <taxon>Magnoliopsida</taxon>
        <taxon>Liliopsida</taxon>
        <taxon>Poales</taxon>
        <taxon>Poaceae</taxon>
        <taxon>PACMAD clade</taxon>
        <taxon>Panicoideae</taxon>
        <taxon>Andropogonodae</taxon>
        <taxon>Andropogoneae</taxon>
        <taxon>Saccharinae</taxon>
        <taxon>Miscanthus</taxon>
    </lineage>
</organism>
<dbReference type="OrthoDB" id="9977870at2759"/>
<dbReference type="EMBL" id="CAJGYO010000014">
    <property type="protein sequence ID" value="CAD6269197.1"/>
    <property type="molecule type" value="Genomic_DNA"/>
</dbReference>
<evidence type="ECO:0000313" key="3">
    <source>
        <dbReference type="Proteomes" id="UP000604825"/>
    </source>
</evidence>
<evidence type="ECO:0000313" key="2">
    <source>
        <dbReference type="EMBL" id="CAD6269197.1"/>
    </source>
</evidence>
<dbReference type="AlphaFoldDB" id="A0A811RH53"/>
<evidence type="ECO:0000256" key="1">
    <source>
        <dbReference type="SAM" id="MobiDB-lite"/>
    </source>
</evidence>
<comment type="caution">
    <text evidence="2">The sequence shown here is derived from an EMBL/GenBank/DDBJ whole genome shotgun (WGS) entry which is preliminary data.</text>
</comment>
<sequence length="181" mass="18732">MAAGAVPVPVRGGSSLRVHPSSSSANAAASSSSSSARPIYRVFCKGMVINDDDEVVGLADEDPGGVPVLAVAVSGPQGKVVLRGHKPVLGFVGGHDDEYGQVLLGAMALVEGLHTAIRLGIASVKAITDHRLLRLLQMLGLSRPTGEKLADMISQALSYQCGSNSSNVKYHSLSKAKSAMW</sequence>
<keyword evidence="3" id="KW-1185">Reference proteome</keyword>
<gene>
    <name evidence="2" type="ORF">NCGR_LOCUS52502</name>
</gene>